<protein>
    <submittedName>
        <fullName evidence="2">Uncharacterized protein</fullName>
    </submittedName>
</protein>
<organism evidence="2 3">
    <name type="scientific">Mesorhizobium kowhaii</name>
    <dbReference type="NCBI Taxonomy" id="1300272"/>
    <lineage>
        <taxon>Bacteria</taxon>
        <taxon>Pseudomonadati</taxon>
        <taxon>Pseudomonadota</taxon>
        <taxon>Alphaproteobacteria</taxon>
        <taxon>Hyphomicrobiales</taxon>
        <taxon>Phyllobacteriaceae</taxon>
        <taxon>Mesorhizobium</taxon>
    </lineage>
</organism>
<proteinExistence type="predicted"/>
<keyword evidence="1" id="KW-0812">Transmembrane</keyword>
<dbReference type="Proteomes" id="UP000248616">
    <property type="component" value="Unassembled WGS sequence"/>
</dbReference>
<sequence length="121" mass="13112">MAKARFALAFMLLQENLRGIVITGLIVGTCILVIGIPIARRSSPIVTLERLTGTVATVLDASPSPDTGITGGFRYLYGIRLDENGPLVFVYDAAPRAAGSSVSIERQYRENGVDTFRLLRE</sequence>
<evidence type="ECO:0000313" key="3">
    <source>
        <dbReference type="Proteomes" id="UP000248616"/>
    </source>
</evidence>
<evidence type="ECO:0000256" key="1">
    <source>
        <dbReference type="SAM" id="Phobius"/>
    </source>
</evidence>
<dbReference type="AlphaFoldDB" id="A0A2W7CIV7"/>
<keyword evidence="1" id="KW-0472">Membrane</keyword>
<evidence type="ECO:0000313" key="2">
    <source>
        <dbReference type="EMBL" id="PZV33719.1"/>
    </source>
</evidence>
<name>A0A2W7CIV7_9HYPH</name>
<reference evidence="3" key="1">
    <citation type="submission" date="2017-03" db="EMBL/GenBank/DDBJ databases">
        <authorList>
            <person name="Safronova V.I."/>
            <person name="Sazanova A.L."/>
            <person name="Chirak E.R."/>
        </authorList>
    </citation>
    <scope>NUCLEOTIDE SEQUENCE [LARGE SCALE GENOMIC DNA]</scope>
    <source>
        <strain evidence="3">Ach-343</strain>
    </source>
</reference>
<comment type="caution">
    <text evidence="2">The sequence shown here is derived from an EMBL/GenBank/DDBJ whole genome shotgun (WGS) entry which is preliminary data.</text>
</comment>
<dbReference type="EMBL" id="MZXV01000080">
    <property type="protein sequence ID" value="PZV33719.1"/>
    <property type="molecule type" value="Genomic_DNA"/>
</dbReference>
<accession>A0A2W7CIV7</accession>
<feature type="transmembrane region" description="Helical" evidence="1">
    <location>
        <begin position="20"/>
        <end position="39"/>
    </location>
</feature>
<keyword evidence="3" id="KW-1185">Reference proteome</keyword>
<keyword evidence="1" id="KW-1133">Transmembrane helix</keyword>
<gene>
    <name evidence="2" type="ORF">B5V02_36080</name>
</gene>